<protein>
    <recommendedName>
        <fullName evidence="4">Type VI secretion system transmembrane protein TssO</fullName>
    </recommendedName>
</protein>
<gene>
    <name evidence="2" type="ORF">CGC50_10770</name>
</gene>
<dbReference type="Pfam" id="PF17561">
    <property type="entry name" value="TssO"/>
    <property type="match status" value="1"/>
</dbReference>
<evidence type="ECO:0000256" key="1">
    <source>
        <dbReference type="SAM" id="Phobius"/>
    </source>
</evidence>
<evidence type="ECO:0000313" key="3">
    <source>
        <dbReference type="Proteomes" id="UP000217250"/>
    </source>
</evidence>
<dbReference type="OrthoDB" id="666176at2"/>
<organism evidence="2 3">
    <name type="scientific">Capnocytophaga gingivalis</name>
    <dbReference type="NCBI Taxonomy" id="1017"/>
    <lineage>
        <taxon>Bacteria</taxon>
        <taxon>Pseudomonadati</taxon>
        <taxon>Bacteroidota</taxon>
        <taxon>Flavobacteriia</taxon>
        <taxon>Flavobacteriales</taxon>
        <taxon>Flavobacteriaceae</taxon>
        <taxon>Capnocytophaga</taxon>
    </lineage>
</organism>
<dbReference type="Proteomes" id="UP000217250">
    <property type="component" value="Chromosome"/>
</dbReference>
<dbReference type="GeneID" id="84809034"/>
<evidence type="ECO:0008006" key="4">
    <source>
        <dbReference type="Google" id="ProtNLM"/>
    </source>
</evidence>
<feature type="transmembrane region" description="Helical" evidence="1">
    <location>
        <begin position="16"/>
        <end position="35"/>
    </location>
</feature>
<keyword evidence="1" id="KW-0812">Transmembrane</keyword>
<dbReference type="EMBL" id="CP022386">
    <property type="protein sequence ID" value="ATA87589.1"/>
    <property type="molecule type" value="Genomic_DNA"/>
</dbReference>
<keyword evidence="1" id="KW-1133">Transmembrane helix</keyword>
<dbReference type="RefSeq" id="WP_095910819.1">
    <property type="nucleotide sequence ID" value="NZ_CP022386.1"/>
</dbReference>
<dbReference type="InterPro" id="IPR039449">
    <property type="entry name" value="TssO"/>
</dbReference>
<name>A0A250FQY8_9FLAO</name>
<dbReference type="KEGG" id="cgh:CGC50_10770"/>
<evidence type="ECO:0000313" key="2">
    <source>
        <dbReference type="EMBL" id="ATA87589.1"/>
    </source>
</evidence>
<reference evidence="3" key="1">
    <citation type="submission" date="2017-06" db="EMBL/GenBank/DDBJ databases">
        <title>Capnocytophaga spp. assemblies.</title>
        <authorList>
            <person name="Gulvik C.A."/>
        </authorList>
    </citation>
    <scope>NUCLEOTIDE SEQUENCE [LARGE SCALE GENOMIC DNA]</scope>
    <source>
        <strain evidence="3">H1496</strain>
    </source>
</reference>
<proteinExistence type="predicted"/>
<dbReference type="AlphaFoldDB" id="A0A250FQY8"/>
<keyword evidence="1" id="KW-0472">Membrane</keyword>
<sequence>MNGAISLSKRERRYQFFYLLGMLLIVLLVSGFVFLRKFQSPFTQTDVMDIQLLAQKNKFSEQQKIVEPLLKNTFTKISILKVEKPQPFVENDIKSSINDLANYFQSNEVFDTRKNDYLQIAKFYRMYFEDKKIAAKKTENIKLFEQQFEECSIGFKEKEQQLAQKKNAIIARNK</sequence>
<accession>A0A250FQY8</accession>